<feature type="disulfide bond" evidence="7">
    <location>
        <begin position="941"/>
        <end position="950"/>
    </location>
</feature>
<dbReference type="OMA" id="RFLHVVW"/>
<organism evidence="10">
    <name type="scientific">Capitella teleta</name>
    <name type="common">Polychaete worm</name>
    <dbReference type="NCBI Taxonomy" id="283909"/>
    <lineage>
        <taxon>Eukaryota</taxon>
        <taxon>Metazoa</taxon>
        <taxon>Spiralia</taxon>
        <taxon>Lophotrochozoa</taxon>
        <taxon>Annelida</taxon>
        <taxon>Polychaeta</taxon>
        <taxon>Sedentaria</taxon>
        <taxon>Scolecida</taxon>
        <taxon>Capitellidae</taxon>
        <taxon>Capitella</taxon>
    </lineage>
</organism>
<evidence type="ECO:0000256" key="3">
    <source>
        <dbReference type="ARBA" id="ARBA00022729"/>
    </source>
</evidence>
<dbReference type="PROSITE" id="PS50234">
    <property type="entry name" value="VWFA"/>
    <property type="match status" value="5"/>
</dbReference>
<dbReference type="SUPFAM" id="SSF57196">
    <property type="entry name" value="EGF/Laminin"/>
    <property type="match status" value="1"/>
</dbReference>
<dbReference type="PRINTS" id="PR00453">
    <property type="entry name" value="VWFADOMAIN"/>
</dbReference>
<evidence type="ECO:0000256" key="2">
    <source>
        <dbReference type="ARBA" id="ARBA00022536"/>
    </source>
</evidence>
<feature type="disulfide bond" evidence="7">
    <location>
        <begin position="484"/>
        <end position="493"/>
    </location>
</feature>
<feature type="domain" description="VWFA" evidence="9">
    <location>
        <begin position="82"/>
        <end position="261"/>
    </location>
</feature>
<evidence type="ECO:0000256" key="5">
    <source>
        <dbReference type="ARBA" id="ARBA00023157"/>
    </source>
</evidence>
<dbReference type="Gene3D" id="2.10.25.10">
    <property type="entry name" value="Laminin"/>
    <property type="match status" value="3"/>
</dbReference>
<dbReference type="EMBL" id="AMQN01006620">
    <property type="status" value="NOT_ANNOTATED_CDS"/>
    <property type="molecule type" value="Genomic_DNA"/>
</dbReference>
<feature type="domain" description="EGF-like" evidence="8">
    <location>
        <begin position="687"/>
        <end position="724"/>
    </location>
</feature>
<dbReference type="SUPFAM" id="SSF53300">
    <property type="entry name" value="vWA-like"/>
    <property type="match status" value="5"/>
</dbReference>
<evidence type="ECO:0000256" key="7">
    <source>
        <dbReference type="PROSITE-ProRule" id="PRU00076"/>
    </source>
</evidence>
<comment type="caution">
    <text evidence="7">Lacks conserved residue(s) required for the propagation of feature annotation.</text>
</comment>
<feature type="disulfide bond" evidence="7">
    <location>
        <begin position="714"/>
        <end position="723"/>
    </location>
</feature>
<accession>R7UZB6</accession>
<dbReference type="CDD" id="cd01472">
    <property type="entry name" value="vWA_collagen"/>
    <property type="match status" value="1"/>
</dbReference>
<dbReference type="InterPro" id="IPR036465">
    <property type="entry name" value="vWFA_dom_sf"/>
</dbReference>
<keyword evidence="6" id="KW-0325">Glycoprotein</keyword>
<dbReference type="InterPro" id="IPR013032">
    <property type="entry name" value="EGF-like_CS"/>
</dbReference>
<dbReference type="SMART" id="SM00179">
    <property type="entry name" value="EGF_CA"/>
    <property type="match status" value="3"/>
</dbReference>
<proteinExistence type="predicted"/>
<dbReference type="Pfam" id="PF00008">
    <property type="entry name" value="EGF"/>
    <property type="match status" value="1"/>
</dbReference>
<keyword evidence="4" id="KW-0677">Repeat</keyword>
<dbReference type="FunFam" id="2.10.25.10:FF:000279">
    <property type="entry name" value="Neurogenic locus notch 1"/>
    <property type="match status" value="1"/>
</dbReference>
<dbReference type="PROSITE" id="PS50026">
    <property type="entry name" value="EGF_3"/>
    <property type="match status" value="3"/>
</dbReference>
<dbReference type="Gene3D" id="3.40.50.410">
    <property type="entry name" value="von Willebrand factor, type A domain"/>
    <property type="match status" value="5"/>
</dbReference>
<evidence type="ECO:0000313" key="10">
    <source>
        <dbReference type="EMBL" id="ELU08766.1"/>
    </source>
</evidence>
<feature type="domain" description="VWFA" evidence="9">
    <location>
        <begin position="959"/>
        <end position="1133"/>
    </location>
</feature>
<dbReference type="PROSITE" id="PS00022">
    <property type="entry name" value="EGF_1"/>
    <property type="match status" value="3"/>
</dbReference>
<dbReference type="HOGENOM" id="CLU_003792_0_0_1"/>
<dbReference type="InterPro" id="IPR000152">
    <property type="entry name" value="EGF-type_Asp/Asn_hydroxyl_site"/>
</dbReference>
<dbReference type="STRING" id="283909.R7UZB6"/>
<dbReference type="EnsemblMetazoa" id="CapteT228894">
    <property type="protein sequence ID" value="CapteP228894"/>
    <property type="gene ID" value="CapteG228894"/>
</dbReference>
<evidence type="ECO:0000259" key="9">
    <source>
        <dbReference type="PROSITE" id="PS50234"/>
    </source>
</evidence>
<dbReference type="Proteomes" id="UP000014760">
    <property type="component" value="Unassembled WGS sequence"/>
</dbReference>
<dbReference type="PROSITE" id="PS00010">
    <property type="entry name" value="ASX_HYDROXYL"/>
    <property type="match status" value="2"/>
</dbReference>
<dbReference type="CDD" id="cd00054">
    <property type="entry name" value="EGF_CA"/>
    <property type="match status" value="3"/>
</dbReference>
<feature type="domain" description="EGF-like" evidence="8">
    <location>
        <begin position="458"/>
        <end position="494"/>
    </location>
</feature>
<dbReference type="OrthoDB" id="6132182at2759"/>
<feature type="domain" description="VWFA" evidence="9">
    <location>
        <begin position="732"/>
        <end position="908"/>
    </location>
</feature>
<dbReference type="Pfam" id="PF00092">
    <property type="entry name" value="VWA"/>
    <property type="match status" value="5"/>
</dbReference>
<feature type="domain" description="VWFA" evidence="9">
    <location>
        <begin position="277"/>
        <end position="455"/>
    </location>
</feature>
<evidence type="ECO:0000256" key="1">
    <source>
        <dbReference type="ARBA" id="ARBA00022473"/>
    </source>
</evidence>
<protein>
    <submittedName>
        <fullName evidence="10 11">Uncharacterized protein</fullName>
    </submittedName>
</protein>
<dbReference type="InterPro" id="IPR000742">
    <property type="entry name" value="EGF"/>
</dbReference>
<dbReference type="PANTHER" id="PTHR24020:SF84">
    <property type="entry name" value="VWFA DOMAIN-CONTAINING PROTEIN"/>
    <property type="match status" value="1"/>
</dbReference>
<keyword evidence="1" id="KW-0217">Developmental protein</keyword>
<dbReference type="InterPro" id="IPR050525">
    <property type="entry name" value="ECM_Assembly_Org"/>
</dbReference>
<dbReference type="SMART" id="SM00327">
    <property type="entry name" value="VWA"/>
    <property type="match status" value="5"/>
</dbReference>
<keyword evidence="5 7" id="KW-1015">Disulfide bond</keyword>
<dbReference type="CDD" id="cd01450">
    <property type="entry name" value="vWFA_subfamily_ECM"/>
    <property type="match status" value="4"/>
</dbReference>
<reference evidence="12" key="1">
    <citation type="submission" date="2012-12" db="EMBL/GenBank/DDBJ databases">
        <authorList>
            <person name="Hellsten U."/>
            <person name="Grimwood J."/>
            <person name="Chapman J.A."/>
            <person name="Shapiro H."/>
            <person name="Aerts A."/>
            <person name="Otillar R.P."/>
            <person name="Terry A.Y."/>
            <person name="Boore J.L."/>
            <person name="Simakov O."/>
            <person name="Marletaz F."/>
            <person name="Cho S.-J."/>
            <person name="Edsinger-Gonzales E."/>
            <person name="Havlak P."/>
            <person name="Kuo D.-H."/>
            <person name="Larsson T."/>
            <person name="Lv J."/>
            <person name="Arendt D."/>
            <person name="Savage R."/>
            <person name="Osoegawa K."/>
            <person name="de Jong P."/>
            <person name="Lindberg D.R."/>
            <person name="Seaver E.C."/>
            <person name="Weisblat D.A."/>
            <person name="Putnam N.H."/>
            <person name="Grigoriev I.V."/>
            <person name="Rokhsar D.S."/>
        </authorList>
    </citation>
    <scope>NUCLEOTIDE SEQUENCE</scope>
    <source>
        <strain evidence="12">I ESC-2004</strain>
    </source>
</reference>
<evidence type="ECO:0000313" key="12">
    <source>
        <dbReference type="Proteomes" id="UP000014760"/>
    </source>
</evidence>
<dbReference type="EMBL" id="KB298780">
    <property type="protein sequence ID" value="ELU08766.1"/>
    <property type="molecule type" value="Genomic_DNA"/>
</dbReference>
<dbReference type="PROSITE" id="PS01187">
    <property type="entry name" value="EGF_CA"/>
    <property type="match status" value="2"/>
</dbReference>
<reference evidence="11" key="3">
    <citation type="submission" date="2015-06" db="UniProtKB">
        <authorList>
            <consortium name="EnsemblMetazoa"/>
        </authorList>
    </citation>
    <scope>IDENTIFICATION</scope>
</reference>
<evidence type="ECO:0000259" key="8">
    <source>
        <dbReference type="PROSITE" id="PS50026"/>
    </source>
</evidence>
<name>R7UZB6_CAPTE</name>
<evidence type="ECO:0000256" key="6">
    <source>
        <dbReference type="ARBA" id="ARBA00023180"/>
    </source>
</evidence>
<keyword evidence="12" id="KW-1185">Reference proteome</keyword>
<dbReference type="Pfam" id="PF12661">
    <property type="entry name" value="hEGF"/>
    <property type="match status" value="1"/>
</dbReference>
<evidence type="ECO:0000256" key="4">
    <source>
        <dbReference type="ARBA" id="ARBA00022737"/>
    </source>
</evidence>
<gene>
    <name evidence="10" type="ORF">CAPTEDRAFT_228894</name>
</gene>
<dbReference type="FunFam" id="2.10.25.10:FF:000080">
    <property type="entry name" value="Neurogenic locus notch 1"/>
    <property type="match status" value="1"/>
</dbReference>
<keyword evidence="3" id="KW-0732">Signal</keyword>
<dbReference type="PANTHER" id="PTHR24020">
    <property type="entry name" value="COLLAGEN ALPHA"/>
    <property type="match status" value="1"/>
</dbReference>
<keyword evidence="2 7" id="KW-0245">EGF-like domain</keyword>
<dbReference type="FunFam" id="2.10.25.10:FF:000122">
    <property type="entry name" value="Protein crumbs homolog 2"/>
    <property type="match status" value="1"/>
</dbReference>
<dbReference type="InterPro" id="IPR002035">
    <property type="entry name" value="VWF_A"/>
</dbReference>
<feature type="domain" description="VWFA" evidence="9">
    <location>
        <begin position="502"/>
        <end position="684"/>
    </location>
</feature>
<dbReference type="InterPro" id="IPR018097">
    <property type="entry name" value="EGF_Ca-bd_CS"/>
</dbReference>
<dbReference type="InterPro" id="IPR001881">
    <property type="entry name" value="EGF-like_Ca-bd_dom"/>
</dbReference>
<evidence type="ECO:0000313" key="11">
    <source>
        <dbReference type="EnsemblMetazoa" id="CapteP228894"/>
    </source>
</evidence>
<sequence>MAVKEQMPAVLTFLFSSLRLNNLDSMESYPVFHLIMLLSLSVTVNSMSLSSPSEVEDSISEIISRNKRETLPTESEECAQADVVMVLDSSGSIKEENWFKVLNFTKIILDAFPYGDRGIRMGVIWYGNRADIAFHLNDYNNTDAIKNAIDSKMRWKDEATNTSGAIRVMYESMFTYEHGDRYSIPNVGIIITDGESNRDQNLTIPEADEARKKGIYVFALGIGDDINQKELEGIGNPDSENMTYTFNVDSFEALPMISSMLVSAACEAVVTCQGNTDILFLIDSSGSVGSKLFQNIKDFTIDVLNYVNIGPDLSNIAFMTYSDKIKLEFSFEDGSLSRSSVRRKIRAIEYLPGTTDTASALLQARKLFQEPSNRPGFRDVIVLITDGASNNYDRTIEEARRTRLDRIDILSVGIGNWMDERELMEIATDPDEYNTYIVSKYAEPESLALNLRKSLCNDYDDCRGVNCENGGTCFEGINYFFCLCPDGFAGRYCQVECNIPADVIVSLDGSTSVSGPDFYDMMGFTKTLVESLPFDAVNGIRFGVQSFADEPRADIYLDTYTTKRDLISGISFPKISGGTNTAGALKHLRENMFNSANGDRPGVKNVVVLVTDGRSNNRSATWEQAVALRNDDVTIVTVGFDIQNEYDLMEMQGMTSNPDSLNFFNIENATFDVRVVADNIINAICTDVNECAADVNPCGNGRCINKFNGFACECDPGYSGTLCTKDCDGQMDIVFMLDSSGSIRHSRFIIMKDFIKDIVSLLDVRSSAARIGVVTYSDVVKVEFHLNDYQTAEDVEQAVGMIPYGAGGTDTAEALRTIRESMFTEARGDREDYPNFIVIVTDGISTVNKEETLPEAIISRMAGIHIIVVSAESDSNNLELKGMASPPVVSNIFTTDRYDELPGLVDGVVAAMCDDYNECESNPCQNGGDCMDQLKQFACMCDDRHTGRFCERECTSSQDLVFVFDASGSLNTDFENSMELAKEVSFGLNYYGDRTRVAAVVFSDVAETKFILSDYSERKEVINALAFTAAPGRTHTADALDKTGNMIFSAASGDRNGIDNVMILMTDGFSNINKDVTEDRAKALRESGVRIISVGIGSRVNEGELSATATDPDSENLFFMPNSTYIQPVAEQILDALCA</sequence>
<dbReference type="SMART" id="SM00181">
    <property type="entry name" value="EGF"/>
    <property type="match status" value="3"/>
</dbReference>
<dbReference type="GO" id="GO:0005509">
    <property type="term" value="F:calcium ion binding"/>
    <property type="evidence" value="ECO:0007669"/>
    <property type="project" value="InterPro"/>
</dbReference>
<reference evidence="10 12" key="2">
    <citation type="journal article" date="2013" name="Nature">
        <title>Insights into bilaterian evolution from three spiralian genomes.</title>
        <authorList>
            <person name="Simakov O."/>
            <person name="Marletaz F."/>
            <person name="Cho S.J."/>
            <person name="Edsinger-Gonzales E."/>
            <person name="Havlak P."/>
            <person name="Hellsten U."/>
            <person name="Kuo D.H."/>
            <person name="Larsson T."/>
            <person name="Lv J."/>
            <person name="Arendt D."/>
            <person name="Savage R."/>
            <person name="Osoegawa K."/>
            <person name="de Jong P."/>
            <person name="Grimwood J."/>
            <person name="Chapman J.A."/>
            <person name="Shapiro H."/>
            <person name="Aerts A."/>
            <person name="Otillar R.P."/>
            <person name="Terry A.Y."/>
            <person name="Boore J.L."/>
            <person name="Grigoriev I.V."/>
            <person name="Lindberg D.R."/>
            <person name="Seaver E.C."/>
            <person name="Weisblat D.A."/>
            <person name="Putnam N.H."/>
            <person name="Rokhsar D.S."/>
        </authorList>
    </citation>
    <scope>NUCLEOTIDE SEQUENCE</scope>
    <source>
        <strain evidence="10 12">I ESC-2004</strain>
    </source>
</reference>
<dbReference type="AlphaFoldDB" id="R7UZB6"/>
<feature type="domain" description="EGF-like" evidence="8">
    <location>
        <begin position="915"/>
        <end position="951"/>
    </location>
</feature>